<dbReference type="GO" id="GO:0006629">
    <property type="term" value="P:lipid metabolic process"/>
    <property type="evidence" value="ECO:0007669"/>
    <property type="project" value="InterPro"/>
</dbReference>
<dbReference type="GO" id="GO:0016717">
    <property type="term" value="F:oxidoreductase activity, acting on paired donors, with oxidation of a pair of donors resulting in the reduction of molecular oxygen to two molecules of water"/>
    <property type="evidence" value="ECO:0007669"/>
    <property type="project" value="TreeGrafter"/>
</dbReference>
<gene>
    <name evidence="3" type="ORF">NFC81_14695</name>
</gene>
<dbReference type="AlphaFoldDB" id="A0AB38YFT5"/>
<feature type="transmembrane region" description="Helical" evidence="1">
    <location>
        <begin position="51"/>
        <end position="69"/>
    </location>
</feature>
<accession>A0AB38YFT5</accession>
<feature type="transmembrane region" description="Helical" evidence="1">
    <location>
        <begin position="24"/>
        <end position="45"/>
    </location>
</feature>
<sequence length="337" mass="38594">MTNTDYRQIAKQVRAYAQARTGRAWLEVIFTVVPFVTIFAAAAALWGHYPIISILLTVPAAFFMVRIFLVQHDLGHGSFFRHKGLNKWVGKALGATTGIPYSYWKRTHAMHHATTGNLDKRGAGDVTTWTVEEYRNAGFWSRLGYRFYRHPLVIIVLGPAFLLLKMRVPFGHPTPFKENWRSILSNNVVLAAIVILLGTFLGFGFVAAVYCLTLYLAMMIGIWLFYVQHQFEDAYWAPQETWNYHQAAIEGSSQLAMPGFMNWLTANIGLHHIHHLDSKVPFYRLKEVVRSIPDLEAVNKISWLRTPRLLTLTLYDEACQRMVSFREARRNSSTENA</sequence>
<dbReference type="RefSeq" id="WP_304995226.1">
    <property type="nucleotide sequence ID" value="NZ_CP101717.1"/>
</dbReference>
<protein>
    <submittedName>
        <fullName evidence="3">Fatty acid desaturase</fullName>
    </submittedName>
</protein>
<reference evidence="3" key="1">
    <citation type="submission" date="2022-07" db="EMBL/GenBank/DDBJ databases">
        <title>Complete genome sequence of Salinispirillum sp. LH10-3-1 capable of multiple carbohydrate inversion isolated from a soda lake.</title>
        <authorList>
            <person name="Liu J."/>
            <person name="Zhai Y."/>
            <person name="Zhang H."/>
            <person name="Yang H."/>
            <person name="Qu J."/>
            <person name="Li J."/>
        </authorList>
    </citation>
    <scope>NUCLEOTIDE SEQUENCE</scope>
    <source>
        <strain evidence="3">LH 10-3-1</strain>
    </source>
</reference>
<evidence type="ECO:0000259" key="2">
    <source>
        <dbReference type="Pfam" id="PF00487"/>
    </source>
</evidence>
<dbReference type="Pfam" id="PF00487">
    <property type="entry name" value="FA_desaturase"/>
    <property type="match status" value="1"/>
</dbReference>
<organism evidence="3">
    <name type="scientific">Salinispirillum sp. LH 10-3-1</name>
    <dbReference type="NCBI Taxonomy" id="2952525"/>
    <lineage>
        <taxon>Bacteria</taxon>
        <taxon>Pseudomonadati</taxon>
        <taxon>Pseudomonadota</taxon>
        <taxon>Gammaproteobacteria</taxon>
        <taxon>Oceanospirillales</taxon>
        <taxon>Saccharospirillaceae</taxon>
        <taxon>Salinispirillum</taxon>
    </lineage>
</organism>
<dbReference type="PANTHER" id="PTHR19353:SF73">
    <property type="entry name" value="FATTY ACID DESATURASE"/>
    <property type="match status" value="1"/>
</dbReference>
<dbReference type="InterPro" id="IPR012171">
    <property type="entry name" value="Fatty_acid_desaturase"/>
</dbReference>
<evidence type="ECO:0000313" key="3">
    <source>
        <dbReference type="EMBL" id="WLD57943.1"/>
    </source>
</evidence>
<dbReference type="InterPro" id="IPR005804">
    <property type="entry name" value="FA_desaturase_dom"/>
</dbReference>
<keyword evidence="1" id="KW-0812">Transmembrane</keyword>
<keyword evidence="1" id="KW-0472">Membrane</keyword>
<name>A0AB38YFT5_9GAMM</name>
<dbReference type="GO" id="GO:0016020">
    <property type="term" value="C:membrane"/>
    <property type="evidence" value="ECO:0007669"/>
    <property type="project" value="TreeGrafter"/>
</dbReference>
<dbReference type="PANTHER" id="PTHR19353">
    <property type="entry name" value="FATTY ACID DESATURASE 2"/>
    <property type="match status" value="1"/>
</dbReference>
<feature type="transmembrane region" description="Helical" evidence="1">
    <location>
        <begin position="188"/>
        <end position="216"/>
    </location>
</feature>
<feature type="domain" description="Fatty acid desaturase" evidence="2">
    <location>
        <begin position="57"/>
        <end position="292"/>
    </location>
</feature>
<evidence type="ECO:0000256" key="1">
    <source>
        <dbReference type="SAM" id="Phobius"/>
    </source>
</evidence>
<keyword evidence="1" id="KW-1133">Transmembrane helix</keyword>
<proteinExistence type="predicted"/>
<dbReference type="EMBL" id="CP101717">
    <property type="protein sequence ID" value="WLD57943.1"/>
    <property type="molecule type" value="Genomic_DNA"/>
</dbReference>
<dbReference type="CDD" id="cd03507">
    <property type="entry name" value="Delta12-FADS-like"/>
    <property type="match status" value="1"/>
</dbReference>